<dbReference type="RefSeq" id="WP_073147310.1">
    <property type="nucleotide sequence ID" value="NZ_FRAG01000007.1"/>
</dbReference>
<dbReference type="AlphaFoldDB" id="A0A1M6LMR9"/>
<name>A0A1M6LMR9_PARC5</name>
<proteinExistence type="predicted"/>
<dbReference type="InterPro" id="IPR025588">
    <property type="entry name" value="YcxB-like_C"/>
</dbReference>
<feature type="transmembrane region" description="Helical" evidence="1">
    <location>
        <begin position="27"/>
        <end position="48"/>
    </location>
</feature>
<protein>
    <submittedName>
        <fullName evidence="3">YcxB-like protein</fullName>
    </submittedName>
</protein>
<keyword evidence="1" id="KW-0812">Transmembrane</keyword>
<evidence type="ECO:0000259" key="2">
    <source>
        <dbReference type="Pfam" id="PF14317"/>
    </source>
</evidence>
<dbReference type="Proteomes" id="UP000184465">
    <property type="component" value="Unassembled WGS sequence"/>
</dbReference>
<feature type="domain" description="YcxB-like C-terminal" evidence="2">
    <location>
        <begin position="94"/>
        <end position="152"/>
    </location>
</feature>
<reference evidence="3 4" key="1">
    <citation type="submission" date="2016-11" db="EMBL/GenBank/DDBJ databases">
        <authorList>
            <person name="Jaros S."/>
            <person name="Januszkiewicz K."/>
            <person name="Wedrychowicz H."/>
        </authorList>
    </citation>
    <scope>NUCLEOTIDE SEQUENCE [LARGE SCALE GENOMIC DNA]</scope>
    <source>
        <strain evidence="3 4">DSM 15212</strain>
    </source>
</reference>
<accession>A0A1M6LMR9</accession>
<sequence>MQYKSITYSISKKNLKEIFYIVLKKKLLSTAIFDCIWVLYLWGCFLFLKTAMIGKYLTVLFIITVIAYKIDIFVEVKGSILRNPYLLEEVNLEFDENDVVLTQKNLIMKRKWSDFKYVIFGKKYMYFVEKTKNTFTFIPNSLFSSENQISLIKDSISKKIRIKRR</sequence>
<organism evidence="3 4">
    <name type="scientific">Paramaledivibacter caminithermalis (strain DSM 15212 / CIP 107654 / DViRD3)</name>
    <name type="common">Clostridium caminithermale</name>
    <dbReference type="NCBI Taxonomy" id="1121301"/>
    <lineage>
        <taxon>Bacteria</taxon>
        <taxon>Bacillati</taxon>
        <taxon>Bacillota</taxon>
        <taxon>Clostridia</taxon>
        <taxon>Peptostreptococcales</taxon>
        <taxon>Caminicellaceae</taxon>
        <taxon>Paramaledivibacter</taxon>
    </lineage>
</organism>
<dbReference type="EMBL" id="FRAG01000007">
    <property type="protein sequence ID" value="SHJ72467.1"/>
    <property type="molecule type" value="Genomic_DNA"/>
</dbReference>
<keyword evidence="1" id="KW-0472">Membrane</keyword>
<keyword evidence="4" id="KW-1185">Reference proteome</keyword>
<evidence type="ECO:0000313" key="4">
    <source>
        <dbReference type="Proteomes" id="UP000184465"/>
    </source>
</evidence>
<gene>
    <name evidence="3" type="ORF">SAMN02745912_00850</name>
</gene>
<feature type="transmembrane region" description="Helical" evidence="1">
    <location>
        <begin position="54"/>
        <end position="74"/>
    </location>
</feature>
<evidence type="ECO:0000256" key="1">
    <source>
        <dbReference type="SAM" id="Phobius"/>
    </source>
</evidence>
<dbReference type="Pfam" id="PF14317">
    <property type="entry name" value="YcxB"/>
    <property type="match status" value="1"/>
</dbReference>
<evidence type="ECO:0000313" key="3">
    <source>
        <dbReference type="EMBL" id="SHJ72467.1"/>
    </source>
</evidence>
<dbReference type="STRING" id="1121301.SAMN02745912_00850"/>
<keyword evidence="1" id="KW-1133">Transmembrane helix</keyword>